<keyword evidence="4 10" id="KW-0862">Zinc</keyword>
<reference evidence="14" key="1">
    <citation type="submission" date="2020-04" db="EMBL/GenBank/DDBJ databases">
        <authorList>
            <person name="Neveu A P."/>
        </authorList>
    </citation>
    <scope>NUCLEOTIDE SEQUENCE</scope>
    <source>
        <tissue evidence="14">Whole embryo</tissue>
    </source>
</reference>
<protein>
    <submittedName>
        <fullName evidence="14">VDR-b-like nuclear receptor</fullName>
    </submittedName>
</protein>
<feature type="region of interest" description="Disordered" evidence="11">
    <location>
        <begin position="117"/>
        <end position="139"/>
    </location>
</feature>
<dbReference type="GO" id="GO:0008270">
    <property type="term" value="F:zinc ion binding"/>
    <property type="evidence" value="ECO:0007669"/>
    <property type="project" value="UniProtKB-KW"/>
</dbReference>
<dbReference type="Gene3D" id="3.30.50.10">
    <property type="entry name" value="Erythroid Transcription Factor GATA-1, subunit A"/>
    <property type="match status" value="1"/>
</dbReference>
<evidence type="ECO:0000256" key="3">
    <source>
        <dbReference type="ARBA" id="ARBA00022771"/>
    </source>
</evidence>
<dbReference type="InterPro" id="IPR050234">
    <property type="entry name" value="Nuclear_hormone_rcpt_NR1"/>
</dbReference>
<feature type="compositionally biased region" description="Polar residues" evidence="11">
    <location>
        <begin position="266"/>
        <end position="280"/>
    </location>
</feature>
<keyword evidence="3 10" id="KW-0863">Zinc-finger</keyword>
<evidence type="ECO:0000256" key="11">
    <source>
        <dbReference type="SAM" id="MobiDB-lite"/>
    </source>
</evidence>
<keyword evidence="2 10" id="KW-0479">Metal-binding</keyword>
<evidence type="ECO:0000259" key="12">
    <source>
        <dbReference type="PROSITE" id="PS51030"/>
    </source>
</evidence>
<proteinExistence type="evidence at transcript level"/>
<feature type="domain" description="NR LBD" evidence="13">
    <location>
        <begin position="303"/>
        <end position="525"/>
    </location>
</feature>
<evidence type="ECO:0000256" key="10">
    <source>
        <dbReference type="RuleBase" id="RU004334"/>
    </source>
</evidence>
<feature type="domain" description="Nuclear receptor" evidence="12">
    <location>
        <begin position="30"/>
        <end position="105"/>
    </location>
</feature>
<dbReference type="GO" id="GO:0000122">
    <property type="term" value="P:negative regulation of transcription by RNA polymerase II"/>
    <property type="evidence" value="ECO:0007669"/>
    <property type="project" value="TreeGrafter"/>
</dbReference>
<dbReference type="GO" id="GO:0004879">
    <property type="term" value="F:nuclear receptor activity"/>
    <property type="evidence" value="ECO:0007669"/>
    <property type="project" value="TreeGrafter"/>
</dbReference>
<dbReference type="SUPFAM" id="SSF48508">
    <property type="entry name" value="Nuclear receptor ligand-binding domain"/>
    <property type="match status" value="1"/>
</dbReference>
<dbReference type="Pfam" id="PF00104">
    <property type="entry name" value="Hormone_recep"/>
    <property type="match status" value="1"/>
</dbReference>
<comment type="subcellular location">
    <subcellularLocation>
        <location evidence="10">Nucleus</location>
    </subcellularLocation>
</comment>
<evidence type="ECO:0000256" key="2">
    <source>
        <dbReference type="ARBA" id="ARBA00022723"/>
    </source>
</evidence>
<feature type="region of interest" description="Disordered" evidence="11">
    <location>
        <begin position="1"/>
        <end position="20"/>
    </location>
</feature>
<dbReference type="GO" id="GO:0030154">
    <property type="term" value="P:cell differentiation"/>
    <property type="evidence" value="ECO:0007669"/>
    <property type="project" value="TreeGrafter"/>
</dbReference>
<feature type="compositionally biased region" description="Basic and acidic residues" evidence="11">
    <location>
        <begin position="117"/>
        <end position="138"/>
    </location>
</feature>
<dbReference type="InterPro" id="IPR000536">
    <property type="entry name" value="Nucl_hrmn_rcpt_lig-bd"/>
</dbReference>
<keyword evidence="6 10" id="KW-0238">DNA-binding</keyword>
<dbReference type="InterPro" id="IPR001723">
    <property type="entry name" value="Nuclear_hrmn_rcpt"/>
</dbReference>
<keyword evidence="8 10" id="KW-0675">Receptor</keyword>
<comment type="similarity">
    <text evidence="1 10">Belongs to the nuclear hormone receptor family.</text>
</comment>
<evidence type="ECO:0000256" key="5">
    <source>
        <dbReference type="ARBA" id="ARBA00023015"/>
    </source>
</evidence>
<dbReference type="InterPro" id="IPR035500">
    <property type="entry name" value="NHR-like_dom_sf"/>
</dbReference>
<name>A0A6F9DX42_9ASCI</name>
<feature type="region of interest" description="Disordered" evidence="11">
    <location>
        <begin position="266"/>
        <end position="295"/>
    </location>
</feature>
<dbReference type="PANTHER" id="PTHR24082">
    <property type="entry name" value="NUCLEAR HORMONE RECEPTOR"/>
    <property type="match status" value="1"/>
</dbReference>
<accession>A0A6F9DX42</accession>
<dbReference type="FunFam" id="3.30.50.10:FF:000030">
    <property type="entry name" value="Nuclear Hormone Receptor family"/>
    <property type="match status" value="1"/>
</dbReference>
<evidence type="ECO:0000256" key="8">
    <source>
        <dbReference type="ARBA" id="ARBA00023170"/>
    </source>
</evidence>
<dbReference type="AlphaFoldDB" id="A0A6F9DX42"/>
<dbReference type="GO" id="GO:0045944">
    <property type="term" value="P:positive regulation of transcription by RNA polymerase II"/>
    <property type="evidence" value="ECO:0007669"/>
    <property type="project" value="TreeGrafter"/>
</dbReference>
<gene>
    <name evidence="14" type="primary">Vdr</name>
</gene>
<evidence type="ECO:0000256" key="4">
    <source>
        <dbReference type="ARBA" id="ARBA00022833"/>
    </source>
</evidence>
<dbReference type="CDD" id="cd06929">
    <property type="entry name" value="NR_LBD_F1"/>
    <property type="match status" value="1"/>
</dbReference>
<keyword evidence="5 10" id="KW-0805">Transcription regulation</keyword>
<evidence type="ECO:0000256" key="9">
    <source>
        <dbReference type="ARBA" id="ARBA00023242"/>
    </source>
</evidence>
<keyword evidence="9 10" id="KW-0539">Nucleus</keyword>
<dbReference type="Gene3D" id="1.10.565.10">
    <property type="entry name" value="Retinoid X Receptor"/>
    <property type="match status" value="1"/>
</dbReference>
<dbReference type="EMBL" id="LR791746">
    <property type="protein sequence ID" value="CAB3267608.1"/>
    <property type="molecule type" value="mRNA"/>
</dbReference>
<feature type="compositionally biased region" description="Polar residues" evidence="11">
    <location>
        <begin position="1"/>
        <end position="12"/>
    </location>
</feature>
<keyword evidence="7 10" id="KW-0804">Transcription</keyword>
<dbReference type="PRINTS" id="PR00398">
    <property type="entry name" value="STRDHORMONER"/>
</dbReference>
<dbReference type="PROSITE" id="PS00031">
    <property type="entry name" value="NUCLEAR_REC_DBD_1"/>
    <property type="match status" value="1"/>
</dbReference>
<dbReference type="GO" id="GO:0000978">
    <property type="term" value="F:RNA polymerase II cis-regulatory region sequence-specific DNA binding"/>
    <property type="evidence" value="ECO:0007669"/>
    <property type="project" value="TreeGrafter"/>
</dbReference>
<dbReference type="SUPFAM" id="SSF57716">
    <property type="entry name" value="Glucocorticoid receptor-like (DNA-binding domain)"/>
    <property type="match status" value="1"/>
</dbReference>
<feature type="compositionally biased region" description="Basic and acidic residues" evidence="11">
    <location>
        <begin position="281"/>
        <end position="295"/>
    </location>
</feature>
<organism evidence="14">
    <name type="scientific">Phallusia mammillata</name>
    <dbReference type="NCBI Taxonomy" id="59560"/>
    <lineage>
        <taxon>Eukaryota</taxon>
        <taxon>Metazoa</taxon>
        <taxon>Chordata</taxon>
        <taxon>Tunicata</taxon>
        <taxon>Ascidiacea</taxon>
        <taxon>Phlebobranchia</taxon>
        <taxon>Ascidiidae</taxon>
        <taxon>Phallusia</taxon>
    </lineage>
</organism>
<dbReference type="InterPro" id="IPR013088">
    <property type="entry name" value="Znf_NHR/GATA"/>
</dbReference>
<evidence type="ECO:0000256" key="6">
    <source>
        <dbReference type="ARBA" id="ARBA00023125"/>
    </source>
</evidence>
<dbReference type="GO" id="GO:0005634">
    <property type="term" value="C:nucleus"/>
    <property type="evidence" value="ECO:0007669"/>
    <property type="project" value="UniProtKB-SubCell"/>
</dbReference>
<evidence type="ECO:0000313" key="14">
    <source>
        <dbReference type="EMBL" id="CAB3267608.1"/>
    </source>
</evidence>
<dbReference type="PROSITE" id="PS51030">
    <property type="entry name" value="NUCLEAR_REC_DBD_2"/>
    <property type="match status" value="1"/>
</dbReference>
<dbReference type="InterPro" id="IPR001628">
    <property type="entry name" value="Znf_hrmn_rcpt"/>
</dbReference>
<feature type="region of interest" description="Disordered" evidence="11">
    <location>
        <begin position="210"/>
        <end position="231"/>
    </location>
</feature>
<evidence type="ECO:0000256" key="7">
    <source>
        <dbReference type="ARBA" id="ARBA00023163"/>
    </source>
</evidence>
<evidence type="ECO:0000259" key="13">
    <source>
        <dbReference type="PROSITE" id="PS51843"/>
    </source>
</evidence>
<evidence type="ECO:0000256" key="1">
    <source>
        <dbReference type="ARBA" id="ARBA00005993"/>
    </source>
</evidence>
<sequence length="529" mass="59599">MSNSEAKSQAAETETKEIKGTENKNEKTALKICVICGDKATGMHFGAMSCEGCKGFFRRSMKKNANFTCAFEKNCGINKKNRRHCQACRLEACLDAGMKSHLILSDEEVHKKRELIEENRKKRREQQQQKKEEQEQRMKQLAAIGAEQPQAMTDDDKEFIQTLLKGHQESYDFGYKEFDTFRGREQVKSPGSQHTSSSTLAWLVASLSNPGDVKSSMNVRSQRPTDPADVQHNVQTCEASEDSNSSDDKVSDMSRVFSSLHGNATSQIDSDLENSNSTENPIKEEKEKVGTSKCDDFPPDEGDSLAYIRGLLRSQGFSLSLVEDSKSKQLLQHFCDIMTWGIKKVIDFCKSIPAFLNLSIVDQIVLLRGGCLEMLVLRSYFAFSSEDNKYTSDKFQYKPSDFLQAGASKEFVEKYNSLHVRMRKMKLQVEEICLLLALVLFSPDRPGLEEQSTVEEIQGNVAKTLHAYEYSTKTSRQARTMYSELLLILPILRTINMLFATNLMSLQASNGNDMNPLILEVNSTASEVD</sequence>
<dbReference type="PROSITE" id="PS51843">
    <property type="entry name" value="NR_LBD"/>
    <property type="match status" value="1"/>
</dbReference>
<feature type="compositionally biased region" description="Polar residues" evidence="11">
    <location>
        <begin position="215"/>
        <end position="224"/>
    </location>
</feature>
<dbReference type="SMART" id="SM00430">
    <property type="entry name" value="HOLI"/>
    <property type="match status" value="1"/>
</dbReference>
<dbReference type="PANTHER" id="PTHR24082:SF283">
    <property type="entry name" value="NUCLEAR HORMONE RECEPTOR HR96"/>
    <property type="match status" value="1"/>
</dbReference>
<dbReference type="SMART" id="SM00399">
    <property type="entry name" value="ZnF_C4"/>
    <property type="match status" value="1"/>
</dbReference>
<dbReference type="PRINTS" id="PR00047">
    <property type="entry name" value="STROIDFINGER"/>
</dbReference>
<dbReference type="Pfam" id="PF00105">
    <property type="entry name" value="zf-C4"/>
    <property type="match status" value="1"/>
</dbReference>